<evidence type="ECO:0000313" key="3">
    <source>
        <dbReference type="Proteomes" id="UP001500689"/>
    </source>
</evidence>
<dbReference type="Pfam" id="PF07883">
    <property type="entry name" value="Cupin_2"/>
    <property type="match status" value="1"/>
</dbReference>
<sequence length="165" mass="17627">MEANELRFRAIAAGAGIPLAIGVGTTIVETSEDTAGAYLMTRSTLAPRSIVPPHVHRVETQSVVVLSGTIGAWVAGEHKILEAGGCFQRPPGLAHSIFNPTDKPASFLEITAPARPFEDYMRRLSAWNDAHTARPEAVAELAATCGITFLQEQLADIRTTYGLTS</sequence>
<reference evidence="3" key="1">
    <citation type="journal article" date="2019" name="Int. J. Syst. Evol. Microbiol.">
        <title>The Global Catalogue of Microorganisms (GCM) 10K type strain sequencing project: providing services to taxonomists for standard genome sequencing and annotation.</title>
        <authorList>
            <consortium name="The Broad Institute Genomics Platform"/>
            <consortium name="The Broad Institute Genome Sequencing Center for Infectious Disease"/>
            <person name="Wu L."/>
            <person name="Ma J."/>
        </authorList>
    </citation>
    <scope>NUCLEOTIDE SEQUENCE [LARGE SCALE GENOMIC DNA]</scope>
    <source>
        <strain evidence="3">JCM 16898</strain>
    </source>
</reference>
<accession>A0ABP6XIM4</accession>
<dbReference type="SUPFAM" id="SSF51182">
    <property type="entry name" value="RmlC-like cupins"/>
    <property type="match status" value="1"/>
</dbReference>
<dbReference type="InterPro" id="IPR014710">
    <property type="entry name" value="RmlC-like_jellyroll"/>
</dbReference>
<dbReference type="RefSeq" id="WP_344865736.1">
    <property type="nucleotide sequence ID" value="NZ_BAAAZN010000014.1"/>
</dbReference>
<dbReference type="InterPro" id="IPR053146">
    <property type="entry name" value="QDO-like"/>
</dbReference>
<dbReference type="InterPro" id="IPR013096">
    <property type="entry name" value="Cupin_2"/>
</dbReference>
<keyword evidence="3" id="KW-1185">Reference proteome</keyword>
<evidence type="ECO:0000313" key="2">
    <source>
        <dbReference type="EMBL" id="GAA3567772.1"/>
    </source>
</evidence>
<proteinExistence type="predicted"/>
<dbReference type="InterPro" id="IPR011051">
    <property type="entry name" value="RmlC_Cupin_sf"/>
</dbReference>
<organism evidence="2 3">
    <name type="scientific">Amycolatopsis ultiminotia</name>
    <dbReference type="NCBI Taxonomy" id="543629"/>
    <lineage>
        <taxon>Bacteria</taxon>
        <taxon>Bacillati</taxon>
        <taxon>Actinomycetota</taxon>
        <taxon>Actinomycetes</taxon>
        <taxon>Pseudonocardiales</taxon>
        <taxon>Pseudonocardiaceae</taxon>
        <taxon>Amycolatopsis</taxon>
    </lineage>
</organism>
<feature type="domain" description="Cupin type-2" evidence="1">
    <location>
        <begin position="43"/>
        <end position="110"/>
    </location>
</feature>
<comment type="caution">
    <text evidence="2">The sequence shown here is derived from an EMBL/GenBank/DDBJ whole genome shotgun (WGS) entry which is preliminary data.</text>
</comment>
<dbReference type="Proteomes" id="UP001500689">
    <property type="component" value="Unassembled WGS sequence"/>
</dbReference>
<evidence type="ECO:0000259" key="1">
    <source>
        <dbReference type="Pfam" id="PF07883"/>
    </source>
</evidence>
<name>A0ABP6XIM4_9PSEU</name>
<dbReference type="PANTHER" id="PTHR36440">
    <property type="entry name" value="PUTATIVE (AFU_ORTHOLOGUE AFUA_8G07350)-RELATED"/>
    <property type="match status" value="1"/>
</dbReference>
<dbReference type="Gene3D" id="2.60.120.10">
    <property type="entry name" value="Jelly Rolls"/>
    <property type="match status" value="1"/>
</dbReference>
<dbReference type="PANTHER" id="PTHR36440:SF1">
    <property type="entry name" value="PUTATIVE (AFU_ORTHOLOGUE AFUA_8G07350)-RELATED"/>
    <property type="match status" value="1"/>
</dbReference>
<gene>
    <name evidence="2" type="ORF">GCM10022222_59630</name>
</gene>
<dbReference type="EMBL" id="BAAAZN010000014">
    <property type="protein sequence ID" value="GAA3567772.1"/>
    <property type="molecule type" value="Genomic_DNA"/>
</dbReference>
<protein>
    <recommendedName>
        <fullName evidence="1">Cupin type-2 domain-containing protein</fullName>
    </recommendedName>
</protein>